<dbReference type="EMBL" id="JABELX010000011">
    <property type="protein sequence ID" value="NNH73792.1"/>
    <property type="molecule type" value="Genomic_DNA"/>
</dbReference>
<organism evidence="1 2">
    <name type="scientific">Nocardia uniformis</name>
    <dbReference type="NCBI Taxonomy" id="53432"/>
    <lineage>
        <taxon>Bacteria</taxon>
        <taxon>Bacillati</taxon>
        <taxon>Actinomycetota</taxon>
        <taxon>Actinomycetes</taxon>
        <taxon>Mycobacteriales</taxon>
        <taxon>Nocardiaceae</taxon>
        <taxon>Nocardia</taxon>
    </lineage>
</organism>
<reference evidence="1 2" key="1">
    <citation type="submission" date="2020-05" db="EMBL/GenBank/DDBJ databases">
        <title>MicrobeNet Type strains.</title>
        <authorList>
            <person name="Nicholson A.C."/>
        </authorList>
    </citation>
    <scope>NUCLEOTIDE SEQUENCE [LARGE SCALE GENOMIC DNA]</scope>
    <source>
        <strain evidence="1 2">JCM 3224</strain>
    </source>
</reference>
<evidence type="ECO:0000313" key="2">
    <source>
        <dbReference type="Proteomes" id="UP000586827"/>
    </source>
</evidence>
<protein>
    <submittedName>
        <fullName evidence="1">Uncharacterized protein</fullName>
    </submittedName>
</protein>
<keyword evidence="2" id="KW-1185">Reference proteome</keyword>
<evidence type="ECO:0000313" key="1">
    <source>
        <dbReference type="EMBL" id="NNH73792.1"/>
    </source>
</evidence>
<proteinExistence type="predicted"/>
<dbReference type="RefSeq" id="WP_067521886.1">
    <property type="nucleotide sequence ID" value="NZ_JABELX010000011.1"/>
</dbReference>
<comment type="caution">
    <text evidence="1">The sequence shown here is derived from an EMBL/GenBank/DDBJ whole genome shotgun (WGS) entry which is preliminary data.</text>
</comment>
<dbReference type="Proteomes" id="UP000586827">
    <property type="component" value="Unassembled WGS sequence"/>
</dbReference>
<name>A0A849C584_9NOCA</name>
<gene>
    <name evidence="1" type="ORF">HLB23_28725</name>
</gene>
<accession>A0A849C584</accession>
<dbReference type="AlphaFoldDB" id="A0A849C584"/>
<sequence length="61" mass="6609">MPDFRVLWEIDLTAATPRAAARLARDIQLDIDSTAAVFIVTSSVDTIAQTVDLAVTDPPPR</sequence>